<dbReference type="Pfam" id="PF11543">
    <property type="entry name" value="UN_NPL4"/>
    <property type="match status" value="1"/>
</dbReference>
<dbReference type="InterPro" id="IPR007716">
    <property type="entry name" value="NPL4_Zn-bd_put"/>
</dbReference>
<dbReference type="Gene3D" id="3.10.20.90">
    <property type="entry name" value="Phosphatidylinositol 3-kinase Catalytic Subunit, Chain A, domain 1"/>
    <property type="match status" value="1"/>
</dbReference>
<dbReference type="Pfam" id="PF05021">
    <property type="entry name" value="NPL4"/>
    <property type="match status" value="1"/>
</dbReference>
<dbReference type="SUPFAM" id="SSF90209">
    <property type="entry name" value="Ran binding protein zinc finger-like"/>
    <property type="match status" value="1"/>
</dbReference>
<comment type="function">
    <text evidence="5">Involved in the import of nuclear-targeted proteins into the nucleus and the export of poly(A) RNA out of the nucleus. Has a role in the endoplasmic reticulum-associated degradation (ERAD) pathway.</text>
</comment>
<dbReference type="InterPro" id="IPR021648">
    <property type="entry name" value="GLUE_dom"/>
</dbReference>
<organism evidence="8 9">
    <name type="scientific">Polyrhizophydium stewartii</name>
    <dbReference type="NCBI Taxonomy" id="2732419"/>
    <lineage>
        <taxon>Eukaryota</taxon>
        <taxon>Fungi</taxon>
        <taxon>Fungi incertae sedis</taxon>
        <taxon>Chytridiomycota</taxon>
        <taxon>Chytridiomycota incertae sedis</taxon>
        <taxon>Chytridiomycetes</taxon>
        <taxon>Rhizophydiales</taxon>
        <taxon>Rhizophydiales incertae sedis</taxon>
        <taxon>Polyrhizophydium</taxon>
    </lineage>
</organism>
<dbReference type="PROSITE" id="PS50249">
    <property type="entry name" value="MPN"/>
    <property type="match status" value="1"/>
</dbReference>
<reference evidence="8 9" key="1">
    <citation type="submission" date="2023-09" db="EMBL/GenBank/DDBJ databases">
        <title>Pangenome analysis of Batrachochytrium dendrobatidis and related Chytrids.</title>
        <authorList>
            <person name="Yacoub M.N."/>
            <person name="Stajich J.E."/>
            <person name="James T.Y."/>
        </authorList>
    </citation>
    <scope>NUCLEOTIDE SEQUENCE [LARGE SCALE GENOMIC DNA]</scope>
    <source>
        <strain evidence="8 9">JEL0888</strain>
    </source>
</reference>
<dbReference type="InterPro" id="IPR016563">
    <property type="entry name" value="Npl4"/>
</dbReference>
<sequence length="570" mass="62126">MLVRIRAPEGQARITAEATDTLASLLAKIATALKYDPAKSFGLALDPKGDQRLPATPGAALGALGIKHGDLLFVHHAPGAPQSQPQPKSDKPLPAAFVKQDAVDDFLEKQPGTIKRGRDARFCKHGSSGMCEYCLPLQPYDAKYLEENKIKHMSFHAYLRQRMELSKTPPVTSPHFIPPLDTPDFKNFRMVDHIEFESPALIDNFLQFWRSTGVQRAGILYGRYEPYAEVPLGVKAVVSAIYEPLQDGGHDTIQLAMPDPSEETVDGVAASLGLVRVGVVYTDLTDDGTGKGTVVCKRHADSYFLSSAECIFASHFQAKYPMATKYSPTRTFGSRFVTCVISGNEEGGIDIFSYQFSNMCVAMAQDNIIEASTDPALMRVCESTDKQYVPEVFYKYKNEYNLMVQNAAKPTFPVEYLLVTVTHGFPSTPSPTFKSVGEFPTENRIGMGKARDMSALKQQLSGSRVLDALSDFHALLYVKEAGILDQSDFDLLTQAIRTQSEELVVQLAHRSSWQTLQMILQEISAAAAGAGGAGSSSGGPSAAPKACQYCTFVNPAGTDTCEMCGLPLDQ</sequence>
<dbReference type="PANTHER" id="PTHR12710">
    <property type="entry name" value="NUCLEAR PROTEIN LOCALIZATION 4"/>
    <property type="match status" value="1"/>
</dbReference>
<dbReference type="Proteomes" id="UP001527925">
    <property type="component" value="Unassembled WGS sequence"/>
</dbReference>
<dbReference type="PIRSF" id="PIRSF010052">
    <property type="entry name" value="Polyub_prc_Npl4"/>
    <property type="match status" value="1"/>
</dbReference>
<evidence type="ECO:0000313" key="8">
    <source>
        <dbReference type="EMBL" id="KAL2916476.1"/>
    </source>
</evidence>
<evidence type="ECO:0000256" key="5">
    <source>
        <dbReference type="ARBA" id="ARBA00024703"/>
    </source>
</evidence>
<comment type="subcellular location">
    <subcellularLocation>
        <location evidence="2">Cytoplasm</location>
        <location evidence="2">Perinuclear region</location>
    </subcellularLocation>
    <subcellularLocation>
        <location evidence="1">Nucleus membrane</location>
        <topology evidence="1">Peripheral membrane protein</topology>
        <orientation evidence="1">Cytoplasmic side</orientation>
    </subcellularLocation>
</comment>
<evidence type="ECO:0000313" key="9">
    <source>
        <dbReference type="Proteomes" id="UP001527925"/>
    </source>
</evidence>
<evidence type="ECO:0000256" key="2">
    <source>
        <dbReference type="ARBA" id="ARBA00004556"/>
    </source>
</evidence>
<dbReference type="SUPFAM" id="SSF54236">
    <property type="entry name" value="Ubiquitin-like"/>
    <property type="match status" value="1"/>
</dbReference>
<evidence type="ECO:0000256" key="1">
    <source>
        <dbReference type="ARBA" id="ARBA00004335"/>
    </source>
</evidence>
<keyword evidence="9" id="KW-1185">Reference proteome</keyword>
<dbReference type="PROSITE" id="PS51495">
    <property type="entry name" value="GLUE"/>
    <property type="match status" value="1"/>
</dbReference>
<comment type="similarity">
    <text evidence="3">Belongs to the NPL4 family.</text>
</comment>
<evidence type="ECO:0000256" key="4">
    <source>
        <dbReference type="ARBA" id="ARBA00019709"/>
    </source>
</evidence>
<accession>A0ABR4NAD1</accession>
<dbReference type="InterPro" id="IPR036443">
    <property type="entry name" value="Znf_RanBP2_sf"/>
</dbReference>
<dbReference type="CDD" id="cd08061">
    <property type="entry name" value="MPN_NPL4"/>
    <property type="match status" value="1"/>
</dbReference>
<dbReference type="PANTHER" id="PTHR12710:SF0">
    <property type="entry name" value="NUCLEAR PROTEIN LOCALIZATION PROTEIN 4 HOMOLOG"/>
    <property type="match status" value="1"/>
</dbReference>
<evidence type="ECO:0000259" key="7">
    <source>
        <dbReference type="PROSITE" id="PS51495"/>
    </source>
</evidence>
<dbReference type="EMBL" id="JADGIZ020000016">
    <property type="protein sequence ID" value="KAL2916476.1"/>
    <property type="molecule type" value="Genomic_DNA"/>
</dbReference>
<name>A0ABR4NAD1_9FUNG</name>
<gene>
    <name evidence="8" type="primary">NPL4</name>
    <name evidence="8" type="ORF">HK105_203909</name>
</gene>
<dbReference type="InterPro" id="IPR007717">
    <property type="entry name" value="NPL4_C"/>
</dbReference>
<dbReference type="InterPro" id="IPR029071">
    <property type="entry name" value="Ubiquitin-like_domsf"/>
</dbReference>
<protein>
    <recommendedName>
        <fullName evidence="4">Nuclear protein localization protein 4</fullName>
    </recommendedName>
</protein>
<feature type="domain" description="GLUE N-terminal" evidence="7">
    <location>
        <begin position="466"/>
        <end position="570"/>
    </location>
</feature>
<comment type="caution">
    <text evidence="8">The sequence shown here is derived from an EMBL/GenBank/DDBJ whole genome shotgun (WGS) entry which is preliminary data.</text>
</comment>
<evidence type="ECO:0000256" key="3">
    <source>
        <dbReference type="ARBA" id="ARBA00011025"/>
    </source>
</evidence>
<dbReference type="CDD" id="cd17055">
    <property type="entry name" value="Ubl_AtNPL4_like"/>
    <property type="match status" value="1"/>
</dbReference>
<dbReference type="InterPro" id="IPR024682">
    <property type="entry name" value="Npl4_Ub-like_dom"/>
</dbReference>
<feature type="domain" description="MPN" evidence="6">
    <location>
        <begin position="194"/>
        <end position="332"/>
    </location>
</feature>
<proteinExistence type="inferred from homology"/>
<dbReference type="Pfam" id="PF05020">
    <property type="entry name" value="zf-NPL4"/>
    <property type="match status" value="1"/>
</dbReference>
<dbReference type="InterPro" id="IPR037518">
    <property type="entry name" value="MPN"/>
</dbReference>
<evidence type="ECO:0000259" key="6">
    <source>
        <dbReference type="PROSITE" id="PS50249"/>
    </source>
</evidence>